<sequence length="125" mass="13757">MSWSAATRPPLAPQAAGNEEYALIADEDRDHIDEVLIRSNGHEEKELSQLLLIQTLPRSPGLRPLQTRLLPPPGNLGLHPSRMARPTILPRQQILRLLSAAWARRVGGVPFFTSNVFLAPGQVDG</sequence>
<dbReference type="EMBL" id="JASWJB010000416">
    <property type="protein sequence ID" value="KAK2590617.1"/>
    <property type="molecule type" value="Genomic_DNA"/>
</dbReference>
<organism evidence="2 3">
    <name type="scientific">Conoideocrella luteorostrata</name>
    <dbReference type="NCBI Taxonomy" id="1105319"/>
    <lineage>
        <taxon>Eukaryota</taxon>
        <taxon>Fungi</taxon>
        <taxon>Dikarya</taxon>
        <taxon>Ascomycota</taxon>
        <taxon>Pezizomycotina</taxon>
        <taxon>Sordariomycetes</taxon>
        <taxon>Hypocreomycetidae</taxon>
        <taxon>Hypocreales</taxon>
        <taxon>Clavicipitaceae</taxon>
        <taxon>Conoideocrella</taxon>
    </lineage>
</organism>
<evidence type="ECO:0000313" key="3">
    <source>
        <dbReference type="Proteomes" id="UP001251528"/>
    </source>
</evidence>
<gene>
    <name evidence="2" type="primary">CDC31_2</name>
    <name evidence="2" type="ORF">QQS21_011700</name>
</gene>
<name>A0AAJ0CFC7_9HYPO</name>
<accession>A0AAJ0CFC7</accession>
<feature type="compositionally biased region" description="Low complexity" evidence="1">
    <location>
        <begin position="63"/>
        <end position="80"/>
    </location>
</feature>
<reference evidence="2" key="1">
    <citation type="submission" date="2023-06" db="EMBL/GenBank/DDBJ databases">
        <title>Conoideocrella luteorostrata (Hypocreales: Clavicipitaceae), a potential biocontrol fungus for elongate hemlock scale in United States Christmas tree production areas.</title>
        <authorList>
            <person name="Barrett H."/>
            <person name="Lovett B."/>
            <person name="Macias A.M."/>
            <person name="Stajich J.E."/>
            <person name="Kasson M.T."/>
        </authorList>
    </citation>
    <scope>NUCLEOTIDE SEQUENCE</scope>
    <source>
        <strain evidence="2">ARSEF 14590</strain>
    </source>
</reference>
<protein>
    <submittedName>
        <fullName evidence="2">Calcium-binding component of the spindle pole body (SPB) half-bridge</fullName>
    </submittedName>
</protein>
<comment type="caution">
    <text evidence="2">The sequence shown here is derived from an EMBL/GenBank/DDBJ whole genome shotgun (WGS) entry which is preliminary data.</text>
</comment>
<dbReference type="Proteomes" id="UP001251528">
    <property type="component" value="Unassembled WGS sequence"/>
</dbReference>
<evidence type="ECO:0000256" key="1">
    <source>
        <dbReference type="SAM" id="MobiDB-lite"/>
    </source>
</evidence>
<feature type="region of interest" description="Disordered" evidence="1">
    <location>
        <begin position="63"/>
        <end position="82"/>
    </location>
</feature>
<keyword evidence="3" id="KW-1185">Reference proteome</keyword>
<evidence type="ECO:0000313" key="2">
    <source>
        <dbReference type="EMBL" id="KAK2590617.1"/>
    </source>
</evidence>
<dbReference type="AlphaFoldDB" id="A0AAJ0CFC7"/>
<proteinExistence type="predicted"/>